<evidence type="ECO:0000259" key="5">
    <source>
        <dbReference type="PROSITE" id="PS51329"/>
    </source>
</evidence>
<dbReference type="InterPro" id="IPR012945">
    <property type="entry name" value="Tubulin-bd_cofactor_C_dom"/>
</dbReference>
<feature type="compositionally biased region" description="Low complexity" evidence="3">
    <location>
        <begin position="126"/>
        <end position="136"/>
    </location>
</feature>
<evidence type="ECO:0008006" key="7">
    <source>
        <dbReference type="Google" id="ProtNLM"/>
    </source>
</evidence>
<evidence type="ECO:0000256" key="3">
    <source>
        <dbReference type="SAM" id="MobiDB-lite"/>
    </source>
</evidence>
<name>A0A7S4R8G2_9DINO</name>
<feature type="region of interest" description="Disordered" evidence="3">
    <location>
        <begin position="908"/>
        <end position="1095"/>
    </location>
</feature>
<evidence type="ECO:0000256" key="1">
    <source>
        <dbReference type="ARBA" id="ARBA00008848"/>
    </source>
</evidence>
<reference evidence="6" key="1">
    <citation type="submission" date="2021-01" db="EMBL/GenBank/DDBJ databases">
        <authorList>
            <person name="Corre E."/>
            <person name="Pelletier E."/>
            <person name="Niang G."/>
            <person name="Scheremetjew M."/>
            <person name="Finn R."/>
            <person name="Kale V."/>
            <person name="Holt S."/>
            <person name="Cochrane G."/>
            <person name="Meng A."/>
            <person name="Brown T."/>
            <person name="Cohen L."/>
        </authorList>
    </citation>
    <scope>NUCLEOTIDE SEQUENCE</scope>
    <source>
        <strain evidence="6">CCMP3105</strain>
    </source>
</reference>
<dbReference type="PROSITE" id="PS51329">
    <property type="entry name" value="C_CAP_COFACTOR_C"/>
    <property type="match status" value="1"/>
</dbReference>
<dbReference type="PANTHER" id="PTHR15440">
    <property type="entry name" value="XRP2 PROTEIN"/>
    <property type="match status" value="1"/>
</dbReference>
<keyword evidence="2" id="KW-0547">Nucleotide-binding</keyword>
<feature type="compositionally biased region" description="Basic and acidic residues" evidence="3">
    <location>
        <begin position="156"/>
        <end position="167"/>
    </location>
</feature>
<dbReference type="SUPFAM" id="SSF55753">
    <property type="entry name" value="Actin depolymerizing proteins"/>
    <property type="match status" value="1"/>
</dbReference>
<dbReference type="Pfam" id="PF00626">
    <property type="entry name" value="Gelsolin"/>
    <property type="match status" value="1"/>
</dbReference>
<gene>
    <name evidence="6" type="ORF">AMON00008_LOCUS30757</name>
</gene>
<accession>A0A7S4R8G2</accession>
<feature type="compositionally biased region" description="Basic and acidic residues" evidence="3">
    <location>
        <begin position="70"/>
        <end position="91"/>
    </location>
</feature>
<dbReference type="InterPro" id="IPR016098">
    <property type="entry name" value="CAP/MinC_C"/>
</dbReference>
<evidence type="ECO:0000259" key="4">
    <source>
        <dbReference type="PROSITE" id="PS50222"/>
    </source>
</evidence>
<dbReference type="GO" id="GO:0051015">
    <property type="term" value="F:actin filament binding"/>
    <property type="evidence" value="ECO:0007669"/>
    <property type="project" value="InterPro"/>
</dbReference>
<dbReference type="EMBL" id="HBNR01044191">
    <property type="protein sequence ID" value="CAE4604634.1"/>
    <property type="molecule type" value="Transcribed_RNA"/>
</dbReference>
<dbReference type="Pfam" id="PF07986">
    <property type="entry name" value="TBCC"/>
    <property type="match status" value="1"/>
</dbReference>
<comment type="similarity">
    <text evidence="1">Belongs to the TBCC family.</text>
</comment>
<dbReference type="PROSITE" id="PS50222">
    <property type="entry name" value="EF_HAND_2"/>
    <property type="match status" value="1"/>
</dbReference>
<sequence length="1111" mass="118454">MPAKPDDKPSATASSEADATKPDDKPSATASSEADATTKPDDKPNATASSEADATMPDDKPGAASSGEADTAKPDDKPSSEADAAKPDDKPSAAASSEADATKPDDKPSATASSEADAAKPDDEPSATASSEAAAAKPDSHTLDPKPGAAAGSEAVAERPDTPKFDPKPSAAVSGEAASPRTSDIGAEHTVEPPRDFWDTVVGDVKRHTLAHDLETFQAKTASRRAEEQEEESTRERLLPTMPAKHTPVSPNGSRAQLHEPSAPPHEPDRFLGAAPLAGRAPDAASDFTAAVAAAAVSKAVAEASTSVQVKPGDPILGEYDREGIRERSKERLAKKEEEEQLRERMREELKGAAADGRLTEAVANGQGTPPATPAQRLAEKASETSLARPGMAGLQALTEHETPGDGPPELGRAISPASASLVESAATPLGESLGGLLHLSAADLVSPSNLSLTGASSRMSPKVPTSPKALPIEEAKVPAPHAPEGHSPRQHLVRHSTTLSHSGTRPLLEDHKVTLYQVRKIKQDIVEREVPVHRESLNKGDSFVLDTEETIYVWHGDHSQPLEKYQATTLAEQLAMQRGLVGPKRQLPHVSHDIDRGFWEPLGGEGPVKGQHDVTDSPPRSPKLALAAQPAKAPTAKKKFVGKSPFLSAKEMEKVFEEADTTGNGLLSLQELLVYLGDYLRYGDAEVVAFYNAHAAGGGVSLDSLKRNYRELFPYNTFKLSNRVIVRKPGAFGGMQNVDMRIEECRSCSILVCDRMAEVYVDDLTDCRVLIGPCSSSTFLRNCKGCDFWVATKQFRVRDCTNCRFYLFSHTEPVIETSSDLCFAPFSAEYPGLSEHFRDAGFDPSKNRWNAVYDFNGRADGANWSIRPLDECETLVVTFSRDAAKPDSPCPAITQELLMAQPLPSLEDVGSSVTNTPQTRPPPPPPPERCHPISGILLDRPRRHLVNDFEDGGRPGQEEVDGVRHPWKALPPVIRTPQRLHEASRHPSHEGSAPAATGRTGRPFQRGARIGVDDSSDSSDGAVRPSPLARGRALTTATKVVARGAQRSDSDSDDAPPAAKAKPKAKAAARGNDSDSDDEPPAAKTRALLGSAMASRAVEGLMRRLGSDSD</sequence>
<dbReference type="InterPro" id="IPR017901">
    <property type="entry name" value="C-CAP_CF_C-like"/>
</dbReference>
<evidence type="ECO:0000256" key="2">
    <source>
        <dbReference type="ARBA" id="ARBA00022741"/>
    </source>
</evidence>
<dbReference type="InterPro" id="IPR002048">
    <property type="entry name" value="EF_hand_dom"/>
</dbReference>
<feature type="region of interest" description="Disordered" evidence="3">
    <location>
        <begin position="352"/>
        <end position="388"/>
    </location>
</feature>
<dbReference type="InterPro" id="IPR039093">
    <property type="entry name" value="XRP2"/>
</dbReference>
<dbReference type="GO" id="GO:0005929">
    <property type="term" value="C:cilium"/>
    <property type="evidence" value="ECO:0007669"/>
    <property type="project" value="TreeGrafter"/>
</dbReference>
<dbReference type="GO" id="GO:1990075">
    <property type="term" value="C:periciliary membrane compartment"/>
    <property type="evidence" value="ECO:0007669"/>
    <property type="project" value="TreeGrafter"/>
</dbReference>
<organism evidence="6">
    <name type="scientific">Alexandrium monilatum</name>
    <dbReference type="NCBI Taxonomy" id="311494"/>
    <lineage>
        <taxon>Eukaryota</taxon>
        <taxon>Sar</taxon>
        <taxon>Alveolata</taxon>
        <taxon>Dinophyceae</taxon>
        <taxon>Gonyaulacales</taxon>
        <taxon>Pyrocystaceae</taxon>
        <taxon>Alexandrium</taxon>
    </lineage>
</organism>
<dbReference type="SMART" id="SM00262">
    <property type="entry name" value="GEL"/>
    <property type="match status" value="1"/>
</dbReference>
<dbReference type="InterPro" id="IPR029006">
    <property type="entry name" value="ADF-H/Gelsolin-like_dom_sf"/>
</dbReference>
<dbReference type="InterPro" id="IPR007123">
    <property type="entry name" value="Gelsolin-like_dom"/>
</dbReference>
<feature type="domain" description="C-CAP/cofactor C-like" evidence="5">
    <location>
        <begin position="715"/>
        <end position="858"/>
    </location>
</feature>
<dbReference type="GO" id="GO:0000166">
    <property type="term" value="F:nucleotide binding"/>
    <property type="evidence" value="ECO:0007669"/>
    <property type="project" value="UniProtKB-KW"/>
</dbReference>
<dbReference type="GO" id="GO:0006892">
    <property type="term" value="P:post-Golgi vesicle-mediated transport"/>
    <property type="evidence" value="ECO:0007669"/>
    <property type="project" value="TreeGrafter"/>
</dbReference>
<feature type="domain" description="EF-hand" evidence="4">
    <location>
        <begin position="648"/>
        <end position="683"/>
    </location>
</feature>
<proteinExistence type="inferred from homology"/>
<dbReference type="Gene3D" id="2.160.20.70">
    <property type="match status" value="1"/>
</dbReference>
<feature type="compositionally biased region" description="Basic and acidic residues" evidence="3">
    <location>
        <begin position="946"/>
        <end position="965"/>
    </location>
</feature>
<feature type="compositionally biased region" description="Basic and acidic residues" evidence="3">
    <location>
        <begin position="186"/>
        <end position="197"/>
    </location>
</feature>
<feature type="region of interest" description="Disordered" evidence="3">
    <location>
        <begin position="1"/>
        <end position="197"/>
    </location>
</feature>
<feature type="compositionally biased region" description="Basic and acidic residues" evidence="3">
    <location>
        <begin position="980"/>
        <end position="990"/>
    </location>
</feature>
<feature type="region of interest" description="Disordered" evidence="3">
    <location>
        <begin position="214"/>
        <end position="274"/>
    </location>
</feature>
<dbReference type="GO" id="GO:0005509">
    <property type="term" value="F:calcium ion binding"/>
    <property type="evidence" value="ECO:0007669"/>
    <property type="project" value="InterPro"/>
</dbReference>
<protein>
    <recommendedName>
        <fullName evidence="7">EF-hand domain-containing protein</fullName>
    </recommendedName>
</protein>
<feature type="region of interest" description="Disordered" evidence="3">
    <location>
        <begin position="602"/>
        <end position="630"/>
    </location>
</feature>
<dbReference type="SMART" id="SM00673">
    <property type="entry name" value="CARP"/>
    <property type="match status" value="2"/>
</dbReference>
<dbReference type="Gene3D" id="3.40.20.10">
    <property type="entry name" value="Severin"/>
    <property type="match status" value="1"/>
</dbReference>
<dbReference type="AlphaFoldDB" id="A0A7S4R8G2"/>
<feature type="compositionally biased region" description="Basic and acidic residues" evidence="3">
    <location>
        <begin position="224"/>
        <end position="238"/>
    </location>
</feature>
<dbReference type="InterPro" id="IPR006599">
    <property type="entry name" value="CARP_motif"/>
</dbReference>
<dbReference type="PANTHER" id="PTHR15440:SF0">
    <property type="entry name" value="PROTEIN XRP2"/>
    <property type="match status" value="1"/>
</dbReference>
<dbReference type="InterPro" id="IPR007122">
    <property type="entry name" value="Villin/Gelsolin"/>
</dbReference>
<dbReference type="GO" id="GO:0005096">
    <property type="term" value="F:GTPase activator activity"/>
    <property type="evidence" value="ECO:0007669"/>
    <property type="project" value="InterPro"/>
</dbReference>
<evidence type="ECO:0000313" key="6">
    <source>
        <dbReference type="EMBL" id="CAE4604634.1"/>
    </source>
</evidence>